<dbReference type="PANTHER" id="PTHR43630:SF1">
    <property type="entry name" value="POLY-BETA-1,6-N-ACETYL-D-GLUCOSAMINE SYNTHASE"/>
    <property type="match status" value="1"/>
</dbReference>
<dbReference type="InterPro" id="IPR029044">
    <property type="entry name" value="Nucleotide-diphossugar_trans"/>
</dbReference>
<dbReference type="RefSeq" id="WP_256618176.1">
    <property type="nucleotide sequence ID" value="NZ_JANIBC010000001.1"/>
</dbReference>
<evidence type="ECO:0000313" key="5">
    <source>
        <dbReference type="EMBL" id="MCQ8184374.1"/>
    </source>
</evidence>
<evidence type="ECO:0000313" key="6">
    <source>
        <dbReference type="Proteomes" id="UP001142610"/>
    </source>
</evidence>
<feature type="domain" description="Glycosyltransferase 2-like" evidence="4">
    <location>
        <begin position="13"/>
        <end position="125"/>
    </location>
</feature>
<keyword evidence="2 5" id="KW-0328">Glycosyltransferase</keyword>
<dbReference type="Proteomes" id="UP001142610">
    <property type="component" value="Unassembled WGS sequence"/>
</dbReference>
<keyword evidence="3 5" id="KW-0808">Transferase</keyword>
<protein>
    <submittedName>
        <fullName evidence="5">Glycosyltransferase</fullName>
        <ecNumber evidence="5">2.4.-.-</ecNumber>
    </submittedName>
</protein>
<organism evidence="5 6">
    <name type="scientific">Parvularcula maris</name>
    <dbReference type="NCBI Taxonomy" id="2965077"/>
    <lineage>
        <taxon>Bacteria</taxon>
        <taxon>Pseudomonadati</taxon>
        <taxon>Pseudomonadota</taxon>
        <taxon>Alphaproteobacteria</taxon>
        <taxon>Parvularculales</taxon>
        <taxon>Parvularculaceae</taxon>
        <taxon>Parvularcula</taxon>
    </lineage>
</organism>
<comment type="similarity">
    <text evidence="1">Belongs to the glycosyltransferase 2 family.</text>
</comment>
<gene>
    <name evidence="5" type="ORF">NOG11_03150</name>
</gene>
<name>A0A9X2L7I0_9PROT</name>
<dbReference type="EMBL" id="JANIBC010000001">
    <property type="protein sequence ID" value="MCQ8184374.1"/>
    <property type="molecule type" value="Genomic_DNA"/>
</dbReference>
<accession>A0A9X2L7I0</accession>
<keyword evidence="6" id="KW-1185">Reference proteome</keyword>
<evidence type="ECO:0000259" key="4">
    <source>
        <dbReference type="Pfam" id="PF00535"/>
    </source>
</evidence>
<dbReference type="GO" id="GO:0016757">
    <property type="term" value="F:glycosyltransferase activity"/>
    <property type="evidence" value="ECO:0007669"/>
    <property type="project" value="UniProtKB-KW"/>
</dbReference>
<dbReference type="Gene3D" id="3.90.550.10">
    <property type="entry name" value="Spore Coat Polysaccharide Biosynthesis Protein SpsA, Chain A"/>
    <property type="match status" value="1"/>
</dbReference>
<evidence type="ECO:0000256" key="2">
    <source>
        <dbReference type="ARBA" id="ARBA00022676"/>
    </source>
</evidence>
<sequence length="321" mass="36535">MSHPDRSYLLIGPCKDEEKFMRRTLDSVVAQTLRPTKFIIVNDGSTDRTGEIADEYAAKHDFIEVVHRPRREQRKVGGGVVEAFNAGLATEDWKKYAYVCKIDLDLDLPHRYFERLVEIMESRPRLGCFSGKAYYHTASGEFVSEGCDDIAALGMSKFYRTECYDQIGGFVQQVMWDAIDGHTARLHGWETGSADEDDLRVDHLRPMGSSDKGILKGRARHGFGQYYMGSSFPYFFASVVNAARRRPYVVGAWSMLWGYLKAAATRQPRYRNAEFHKLLHRYQNRALIVGKNRAMQEVHDAYADRWKGGGRTTGHDAVAAE</sequence>
<dbReference type="Pfam" id="PF00535">
    <property type="entry name" value="Glycos_transf_2"/>
    <property type="match status" value="1"/>
</dbReference>
<dbReference type="EC" id="2.4.-.-" evidence="5"/>
<proteinExistence type="inferred from homology"/>
<dbReference type="SUPFAM" id="SSF53448">
    <property type="entry name" value="Nucleotide-diphospho-sugar transferases"/>
    <property type="match status" value="1"/>
</dbReference>
<evidence type="ECO:0000256" key="1">
    <source>
        <dbReference type="ARBA" id="ARBA00006739"/>
    </source>
</evidence>
<dbReference type="AlphaFoldDB" id="A0A9X2L7I0"/>
<comment type="caution">
    <text evidence="5">The sequence shown here is derived from an EMBL/GenBank/DDBJ whole genome shotgun (WGS) entry which is preliminary data.</text>
</comment>
<dbReference type="InterPro" id="IPR001173">
    <property type="entry name" value="Glyco_trans_2-like"/>
</dbReference>
<dbReference type="PANTHER" id="PTHR43630">
    <property type="entry name" value="POLY-BETA-1,6-N-ACETYL-D-GLUCOSAMINE SYNTHASE"/>
    <property type="match status" value="1"/>
</dbReference>
<evidence type="ECO:0000256" key="3">
    <source>
        <dbReference type="ARBA" id="ARBA00022679"/>
    </source>
</evidence>
<reference evidence="5" key="1">
    <citation type="submission" date="2022-07" db="EMBL/GenBank/DDBJ databases">
        <title>Parvularcula maris sp. nov., an algicidal bacterium isolated from seawater.</title>
        <authorList>
            <person name="Li F."/>
        </authorList>
    </citation>
    <scope>NUCLEOTIDE SEQUENCE</scope>
    <source>
        <strain evidence="5">BGMRC 0090</strain>
    </source>
</reference>